<reference evidence="1" key="2">
    <citation type="submission" date="2019-04" db="EMBL/GenBank/DDBJ databases">
        <authorList>
            <person name="Pasella M."/>
        </authorList>
    </citation>
    <scope>NUCLEOTIDE SEQUENCE</scope>
</reference>
<accession>A0A4D6WSQ9</accession>
<reference evidence="1" key="1">
    <citation type="journal article" date="2019" name="Mol. Phylogenet. Evol.">
        <title>Morphological evolution and classification of the red algal order Ceramiales inferred using plastid phylogenomics.</title>
        <authorList>
            <person name="Diaz-Tapia P."/>
            <person name="Pasella M.M."/>
            <person name="Verbruggen H."/>
            <person name="Maggs C.A."/>
        </authorList>
    </citation>
    <scope>NUCLEOTIDE SEQUENCE</scope>
</reference>
<dbReference type="AlphaFoldDB" id="A0A4D6WSQ9"/>
<gene>
    <name evidence="1" type="primary">ycf80</name>
</gene>
<proteinExistence type="predicted"/>
<evidence type="ECO:0000313" key="1">
    <source>
        <dbReference type="EMBL" id="QCI06679.1"/>
    </source>
</evidence>
<name>A0A4D6WSQ9_9FLOR</name>
<dbReference type="EMBL" id="MK814659">
    <property type="protein sequence ID" value="QCI06679.1"/>
    <property type="molecule type" value="Genomic_DNA"/>
</dbReference>
<keyword evidence="1" id="KW-0934">Plastid</keyword>
<sequence>MLFHSTNSHILFIQCIDRFPQISLTKQNYDKLSQSNIEANTIFNPIINQSSDNNYKLISRNFFIQLINKFWRETIFLSASNQLSDTYIEKLKSDGLLIYSKEYKNFLSAFSKALINDRIHFSLDVTNEKSLKTNDDTYVKYIWRKGFNFAWPESNCYLLSLYRQKYLSNRINNNIRDTLFMYNLPIFTVINNLNQIILSESSNEILLQRNFVESLYYLYSKYFLNKAISQVKYQALFFINPNDANEYKDYIHKKYVKLKQKSLLSTFSSRFDIYHRLMQIRMKYVDFRLIPDLEELGNLVYHYQYYKNVVFHEEQNFSNKSFQGQPIYFIQPVLAKNKKTGKIELINYEYSNHKQKTYHAAFMNYKTALLAWQKFRQQMFNYSLPNKPSILVYNLESFIKSNNHSSNINLNKILIVPSVQSYSYLKNEINTNNQFNVSNKFLYYYSYLKMLSQKIIWSLTSKQPASL</sequence>
<organism evidence="1">
    <name type="scientific">Gayliella sp</name>
    <dbReference type="NCBI Taxonomy" id="2575623"/>
    <lineage>
        <taxon>Eukaryota</taxon>
        <taxon>Rhodophyta</taxon>
        <taxon>Florideophyceae</taxon>
        <taxon>Rhodymeniophycidae</taxon>
        <taxon>Ceramiales</taxon>
        <taxon>Ceramiaceae</taxon>
        <taxon>Gayliella</taxon>
    </lineage>
</organism>
<geneLocation type="plastid" evidence="1"/>
<protein>
    <submittedName>
        <fullName evidence="1">Uncharacterized protein</fullName>
    </submittedName>
</protein>